<dbReference type="RefSeq" id="WP_215235723.1">
    <property type="nucleotide sequence ID" value="NZ_CAJRAU010000007.1"/>
</dbReference>
<gene>
    <name evidence="2" type="ORF">DYBT9623_04444</name>
</gene>
<evidence type="ECO:0000313" key="2">
    <source>
        <dbReference type="EMBL" id="CAG5072907.1"/>
    </source>
</evidence>
<evidence type="ECO:0000313" key="3">
    <source>
        <dbReference type="Proteomes" id="UP000679725"/>
    </source>
</evidence>
<dbReference type="EMBL" id="CAJRAU010000007">
    <property type="protein sequence ID" value="CAG5072907.1"/>
    <property type="molecule type" value="Genomic_DNA"/>
</dbReference>
<organism evidence="2 3">
    <name type="scientific">Dyadobacter linearis</name>
    <dbReference type="NCBI Taxonomy" id="2823330"/>
    <lineage>
        <taxon>Bacteria</taxon>
        <taxon>Pseudomonadati</taxon>
        <taxon>Bacteroidota</taxon>
        <taxon>Cytophagia</taxon>
        <taxon>Cytophagales</taxon>
        <taxon>Spirosomataceae</taxon>
        <taxon>Dyadobacter</taxon>
    </lineage>
</organism>
<protein>
    <recommendedName>
        <fullName evidence="4">DUF1351 domain-containing protein</fullName>
    </recommendedName>
</protein>
<keyword evidence="3" id="KW-1185">Reference proteome</keyword>
<reference evidence="2 3" key="1">
    <citation type="submission" date="2021-04" db="EMBL/GenBank/DDBJ databases">
        <authorList>
            <person name="Rodrigo-Torres L."/>
            <person name="Arahal R. D."/>
            <person name="Lucena T."/>
        </authorList>
    </citation>
    <scope>NUCLEOTIDE SEQUENCE [LARGE SCALE GENOMIC DNA]</scope>
    <source>
        <strain evidence="2 3">CECT 9623</strain>
    </source>
</reference>
<evidence type="ECO:0000256" key="1">
    <source>
        <dbReference type="SAM" id="MobiDB-lite"/>
    </source>
</evidence>
<sequence>MSVEVLELPEADKLAPITKVETEIVRMRKAYSGLTIKDTNDKEGFGKVTAARKEVKALRVQVDKERKTLIDDAVKWQRQVNEVAKGITEQLVAIEEPLQQKENDFIAERERQKQEAERQRLEKLRARCLVIASIPDVLFDGVSYILQDVTIDAEGIEKLSDDAFQTKVEAFEAKYQTILEARLEAERIAKEEADRLEAARKEQEAAAAELKRQQEELAAERKRLDDEKAAHEAALKREQEEKDAETRRAQREADAKAAEEKRLADLEAARQEAAEKARQEAELKAKQEAEAKAEADRIAKEKEVKRLARRPDLMKFVDMTSDVLKVVNSFEFKTEEGKSAQASFLTGIELLIKSSTLSKAE</sequence>
<proteinExistence type="predicted"/>
<name>A0ABM8UVR6_9BACT</name>
<dbReference type="Proteomes" id="UP000679725">
    <property type="component" value="Unassembled WGS sequence"/>
</dbReference>
<accession>A0ABM8UVR6</accession>
<comment type="caution">
    <text evidence="2">The sequence shown here is derived from an EMBL/GenBank/DDBJ whole genome shotgun (WGS) entry which is preliminary data.</text>
</comment>
<feature type="region of interest" description="Disordered" evidence="1">
    <location>
        <begin position="199"/>
        <end position="301"/>
    </location>
</feature>
<evidence type="ECO:0008006" key="4">
    <source>
        <dbReference type="Google" id="ProtNLM"/>
    </source>
</evidence>